<dbReference type="eggNOG" id="COG4695">
    <property type="taxonomic scope" value="Bacteria"/>
</dbReference>
<gene>
    <name evidence="2" type="ordered locus">Desmer_4465</name>
</gene>
<reference evidence="2 3" key="1">
    <citation type="journal article" date="2012" name="J. Bacteriol.">
        <title>Complete genome sequences of Desulfosporosinus orientis DSM765T, Desulfosporosinus youngiae DSM17734T, Desulfosporosinus meridiei DSM13257T, and Desulfosporosinus acidiphilus DSM22704T.</title>
        <authorList>
            <person name="Pester M."/>
            <person name="Brambilla E."/>
            <person name="Alazard D."/>
            <person name="Rattei T."/>
            <person name="Weinmaier T."/>
            <person name="Han J."/>
            <person name="Lucas S."/>
            <person name="Lapidus A."/>
            <person name="Cheng J.F."/>
            <person name="Goodwin L."/>
            <person name="Pitluck S."/>
            <person name="Peters L."/>
            <person name="Ovchinnikova G."/>
            <person name="Teshima H."/>
            <person name="Detter J.C."/>
            <person name="Han C.S."/>
            <person name="Tapia R."/>
            <person name="Land M.L."/>
            <person name="Hauser L."/>
            <person name="Kyrpides N.C."/>
            <person name="Ivanova N.N."/>
            <person name="Pagani I."/>
            <person name="Huntmann M."/>
            <person name="Wei C.L."/>
            <person name="Davenport K.W."/>
            <person name="Daligault H."/>
            <person name="Chain P.S."/>
            <person name="Chen A."/>
            <person name="Mavromatis K."/>
            <person name="Markowitz V."/>
            <person name="Szeto E."/>
            <person name="Mikhailova N."/>
            <person name="Pati A."/>
            <person name="Wagner M."/>
            <person name="Woyke T."/>
            <person name="Ollivier B."/>
            <person name="Klenk H.P."/>
            <person name="Spring S."/>
            <person name="Loy A."/>
        </authorList>
    </citation>
    <scope>NUCLEOTIDE SEQUENCE [LARGE SCALE GENOMIC DNA]</scope>
    <source>
        <strain evidence="3">ATCC BAA-275 / DSM 13257 / NCIMB 13706 / S10</strain>
    </source>
</reference>
<sequence length="409" mass="46625">MGFLRYVAGYFQKEKVTAAKVIDLLNRGYSLTQLFGGNIYNIPEIRTAINFIAEKVASIPFYHIRADTEGNMNQVNDRLGFVLKVRTNPYQCPQVFWTHCMTKVLLTNNCFIMPEWDEHSGKLRWLWPLPFTLGEFNQDAQGRIIVTLGGSYPFYYDDLIHLQRFPDGKQGSSKQASGNYVQIVNTMQNQAVKDSENSQRIAALLQVKSQLKSSDMKKKLDEFKELFLTAENTTGFGMIGAEYEVHNLDMKLNPLDTKLLDDITRKLYNYFGVSYEIINGTASELQFEQFVDNTIKPWVWQIEETSTYALFSETEIFHGNCVQAELVDLEISTLAAKTAFYKEMVYGTIMNRNEIRKRLGITKGPPELDKFLENKNFQVLSPGSYVVEQKGGESDEQGSGEKVTPESAV</sequence>
<dbReference type="Pfam" id="PF04860">
    <property type="entry name" value="Phage_portal"/>
    <property type="match status" value="1"/>
</dbReference>
<evidence type="ECO:0000256" key="1">
    <source>
        <dbReference type="SAM" id="MobiDB-lite"/>
    </source>
</evidence>
<reference evidence="3" key="2">
    <citation type="submission" date="2012-08" db="EMBL/GenBank/DDBJ databases">
        <title>Finished genome of Desulfosporosinus meridiei DSM 13257.</title>
        <authorList>
            <person name="Huntemann M."/>
            <person name="Wei C.-L."/>
            <person name="Han J."/>
            <person name="Detter J.C."/>
            <person name="Han C."/>
            <person name="Davenport K."/>
            <person name="Daligault H."/>
            <person name="Erkkila T."/>
            <person name="Gu W."/>
            <person name="Munk A.C.C."/>
            <person name="Teshima H."/>
            <person name="Xu Y."/>
            <person name="Chain P."/>
            <person name="Tapia R."/>
            <person name="Chen A."/>
            <person name="Krypides N."/>
            <person name="Mavromatis K."/>
            <person name="Markowitz V."/>
            <person name="Szeto E."/>
            <person name="Ivanova N."/>
            <person name="Mikhailova N."/>
            <person name="Ovchinnikova G."/>
            <person name="Pagani I."/>
            <person name="Pati A."/>
            <person name="Goodwin L."/>
            <person name="Peters L."/>
            <person name="Pitluck S."/>
            <person name="Woyke T."/>
            <person name="Pester M."/>
            <person name="Spring S."/>
            <person name="Ollivier B."/>
            <person name="Rattei T."/>
            <person name="Klenk H.-P."/>
            <person name="Wagner M."/>
            <person name="Loy A."/>
        </authorList>
    </citation>
    <scope>NUCLEOTIDE SEQUENCE [LARGE SCALE GENOMIC DNA]</scope>
    <source>
        <strain evidence="3">ATCC BAA-275 / DSM 13257 / NCIMB 13706 / S10</strain>
    </source>
</reference>
<keyword evidence="3" id="KW-1185">Reference proteome</keyword>
<dbReference type="InterPro" id="IPR006944">
    <property type="entry name" value="Phage/GTA_portal"/>
</dbReference>
<name>J7J5Q7_DESMD</name>
<evidence type="ECO:0000313" key="3">
    <source>
        <dbReference type="Proteomes" id="UP000005262"/>
    </source>
</evidence>
<dbReference type="Proteomes" id="UP000005262">
    <property type="component" value="Chromosome"/>
</dbReference>
<accession>J7J5Q7</accession>
<dbReference type="KEGG" id="dmi:Desmer_4465"/>
<dbReference type="RefSeq" id="WP_014905177.1">
    <property type="nucleotide sequence ID" value="NC_018515.1"/>
</dbReference>
<dbReference type="AlphaFoldDB" id="J7J5Q7"/>
<dbReference type="EMBL" id="CP003629">
    <property type="protein sequence ID" value="AFQ46271.1"/>
    <property type="molecule type" value="Genomic_DNA"/>
</dbReference>
<feature type="region of interest" description="Disordered" evidence="1">
    <location>
        <begin position="388"/>
        <end position="409"/>
    </location>
</feature>
<organism evidence="2 3">
    <name type="scientific">Desulfosporosinus meridiei (strain ATCC BAA-275 / DSM 13257 / KCTC 12902 / NCIMB 13706 / S10)</name>
    <dbReference type="NCBI Taxonomy" id="768704"/>
    <lineage>
        <taxon>Bacteria</taxon>
        <taxon>Bacillati</taxon>
        <taxon>Bacillota</taxon>
        <taxon>Clostridia</taxon>
        <taxon>Eubacteriales</taxon>
        <taxon>Desulfitobacteriaceae</taxon>
        <taxon>Desulfosporosinus</taxon>
    </lineage>
</organism>
<dbReference type="STRING" id="768704.Desmer_4465"/>
<proteinExistence type="predicted"/>
<dbReference type="OrthoDB" id="9765386at2"/>
<evidence type="ECO:0000313" key="2">
    <source>
        <dbReference type="EMBL" id="AFQ46271.1"/>
    </source>
</evidence>
<protein>
    <submittedName>
        <fullName evidence="2">Phage-related protein</fullName>
    </submittedName>
</protein>
<dbReference type="HOGENOM" id="CLU_054194_1_0_9"/>